<dbReference type="AlphaFoldDB" id="A0A6P7QR97"/>
<gene>
    <name evidence="2" type="primary">LOC115029737</name>
</gene>
<dbReference type="Proteomes" id="UP000515126">
    <property type="component" value="Chromosome 17"/>
</dbReference>
<organism evidence="1 2">
    <name type="scientific">Mus caroli</name>
    <name type="common">Ryukyu mouse</name>
    <name type="synonym">Ricefield mouse</name>
    <dbReference type="NCBI Taxonomy" id="10089"/>
    <lineage>
        <taxon>Eukaryota</taxon>
        <taxon>Metazoa</taxon>
        <taxon>Chordata</taxon>
        <taxon>Craniata</taxon>
        <taxon>Vertebrata</taxon>
        <taxon>Euteleostomi</taxon>
        <taxon>Mammalia</taxon>
        <taxon>Eutheria</taxon>
        <taxon>Euarchontoglires</taxon>
        <taxon>Glires</taxon>
        <taxon>Rodentia</taxon>
        <taxon>Myomorpha</taxon>
        <taxon>Muroidea</taxon>
        <taxon>Muridae</taxon>
        <taxon>Murinae</taxon>
        <taxon>Mus</taxon>
        <taxon>Mus</taxon>
    </lineage>
</organism>
<name>A0A6P7QR97_MUSCR</name>
<protein>
    <submittedName>
        <fullName evidence="2">Homeobox protein Hox-B4-like</fullName>
    </submittedName>
</protein>
<evidence type="ECO:0000313" key="2">
    <source>
        <dbReference type="RefSeq" id="XP_029327265.1"/>
    </source>
</evidence>
<sequence>MLVAAIGAKVTPFGPARGLLSAPSQQAHVLLIFQGPPPVVSSPATPPRPPLLAPRAVTRPWQPGSPLCYALGQRRAGRAVSFFPVPPPLTGVNCHACLFHSPWALIGPSFGPVTFAKGWDHHRRRLAGRHSFSYLES</sequence>
<proteinExistence type="predicted"/>
<dbReference type="KEGG" id="mcal:115029737"/>
<keyword evidence="1" id="KW-1185">Reference proteome</keyword>
<evidence type="ECO:0000313" key="1">
    <source>
        <dbReference type="Proteomes" id="UP000515126"/>
    </source>
</evidence>
<reference evidence="2" key="1">
    <citation type="submission" date="2025-08" db="UniProtKB">
        <authorList>
            <consortium name="RefSeq"/>
        </authorList>
    </citation>
    <scope>IDENTIFICATION</scope>
</reference>
<dbReference type="GeneID" id="115029737"/>
<accession>A0A6P7QR97</accession>
<dbReference type="RefSeq" id="XP_029327265.1">
    <property type="nucleotide sequence ID" value="XM_029471405.1"/>
</dbReference>